<sequence length="335" mass="37045">MVDWLQKQWATYTLWHLLLTPLSWLFFVITRIRVRLYISGWLKSYRLSVPVIVVGNINVGGTGKTPLVIWLAEQLQQAGYQPGIISRGYGGQIKVAQAVFADSNPEMLGDEPVLIAKRTNCPVFVSADRVAAGQALLEVHPECNVIISDDGLQHYRLQRDVEIVVFDSVKGFGNQALLPAGPLRESVSRLKLVDVVVSNGKVADLQKFARVNGVAPVEMQLQSGDFFNLLDGSKKSVASAFAGQQVLAVAGIGNPERFFQQLNRMGISFSSKAYPDHYAFSAYDFMSVNVDVVMTEKDAVKCQAFAQSNFWVLPVNALIKDDLIALVLNKLSRRE</sequence>
<accession>A0A1J5SKY0</accession>
<keyword evidence="6" id="KW-0547">Nucleotide-binding</keyword>
<dbReference type="UniPathway" id="UPA00359">
    <property type="reaction ID" value="UER00482"/>
</dbReference>
<name>A0A1J5SKY0_9ZZZZ</name>
<keyword evidence="10" id="KW-0812">Transmembrane</keyword>
<comment type="caution">
    <text evidence="11">The sequence shown here is derived from an EMBL/GenBank/DDBJ whole genome shotgun (WGS) entry which is preliminary data.</text>
</comment>
<keyword evidence="3" id="KW-0444">Lipid biosynthesis</keyword>
<dbReference type="EMBL" id="MLJW01000056">
    <property type="protein sequence ID" value="OIR04672.1"/>
    <property type="molecule type" value="Genomic_DNA"/>
</dbReference>
<dbReference type="PANTHER" id="PTHR42724">
    <property type="entry name" value="TETRAACYLDISACCHARIDE 4'-KINASE"/>
    <property type="match status" value="1"/>
</dbReference>
<keyword evidence="4" id="KW-0441">Lipid A biosynthesis</keyword>
<dbReference type="PANTHER" id="PTHR42724:SF1">
    <property type="entry name" value="TETRAACYLDISACCHARIDE 4'-KINASE, MITOCHONDRIAL-RELATED"/>
    <property type="match status" value="1"/>
</dbReference>
<evidence type="ECO:0000256" key="3">
    <source>
        <dbReference type="ARBA" id="ARBA00022516"/>
    </source>
</evidence>
<dbReference type="GO" id="GO:0009244">
    <property type="term" value="P:lipopolysaccharide core region biosynthetic process"/>
    <property type="evidence" value="ECO:0007669"/>
    <property type="project" value="TreeGrafter"/>
</dbReference>
<dbReference type="GO" id="GO:0005886">
    <property type="term" value="C:plasma membrane"/>
    <property type="evidence" value="ECO:0007669"/>
    <property type="project" value="TreeGrafter"/>
</dbReference>
<keyword evidence="10" id="KW-1133">Transmembrane helix</keyword>
<feature type="transmembrane region" description="Helical" evidence="10">
    <location>
        <begin position="12"/>
        <end position="34"/>
    </location>
</feature>
<reference evidence="11" key="1">
    <citation type="submission" date="2016-10" db="EMBL/GenBank/DDBJ databases">
        <title>Sequence of Gallionella enrichment culture.</title>
        <authorList>
            <person name="Poehlein A."/>
            <person name="Muehling M."/>
            <person name="Daniel R."/>
        </authorList>
    </citation>
    <scope>NUCLEOTIDE SEQUENCE</scope>
</reference>
<comment type="pathway">
    <text evidence="1">Glycolipid biosynthesis; lipid IV(A) biosynthesis; lipid IV(A) from (3R)-3-hydroxytetradecanoyl-[acyl-carrier-protein] and UDP-N-acetyl-alpha-D-glucosamine: step 6/6.</text>
</comment>
<dbReference type="Pfam" id="PF02606">
    <property type="entry name" value="LpxK"/>
    <property type="match status" value="1"/>
</dbReference>
<evidence type="ECO:0000256" key="4">
    <source>
        <dbReference type="ARBA" id="ARBA00022556"/>
    </source>
</evidence>
<dbReference type="SUPFAM" id="SSF52540">
    <property type="entry name" value="P-loop containing nucleoside triphosphate hydrolases"/>
    <property type="match status" value="1"/>
</dbReference>
<keyword evidence="7 11" id="KW-0418">Kinase</keyword>
<evidence type="ECO:0000256" key="9">
    <source>
        <dbReference type="ARBA" id="ARBA00023098"/>
    </source>
</evidence>
<evidence type="ECO:0000256" key="10">
    <source>
        <dbReference type="SAM" id="Phobius"/>
    </source>
</evidence>
<keyword evidence="5 11" id="KW-0808">Transferase</keyword>
<dbReference type="NCBIfam" id="TIGR00682">
    <property type="entry name" value="lpxK"/>
    <property type="match status" value="1"/>
</dbReference>
<evidence type="ECO:0000256" key="7">
    <source>
        <dbReference type="ARBA" id="ARBA00022777"/>
    </source>
</evidence>
<dbReference type="AlphaFoldDB" id="A0A1J5SKY0"/>
<organism evidence="11">
    <name type="scientific">mine drainage metagenome</name>
    <dbReference type="NCBI Taxonomy" id="410659"/>
    <lineage>
        <taxon>unclassified sequences</taxon>
        <taxon>metagenomes</taxon>
        <taxon>ecological metagenomes</taxon>
    </lineage>
</organism>
<dbReference type="InterPro" id="IPR027417">
    <property type="entry name" value="P-loop_NTPase"/>
</dbReference>
<dbReference type="HAMAP" id="MF_00409">
    <property type="entry name" value="LpxK"/>
    <property type="match status" value="1"/>
</dbReference>
<evidence type="ECO:0000256" key="6">
    <source>
        <dbReference type="ARBA" id="ARBA00022741"/>
    </source>
</evidence>
<dbReference type="EC" id="2.7.1.130" evidence="2"/>
<evidence type="ECO:0000256" key="8">
    <source>
        <dbReference type="ARBA" id="ARBA00022840"/>
    </source>
</evidence>
<dbReference type="GO" id="GO:0009029">
    <property type="term" value="F:lipid-A 4'-kinase activity"/>
    <property type="evidence" value="ECO:0007669"/>
    <property type="project" value="UniProtKB-EC"/>
</dbReference>
<dbReference type="GO" id="GO:0009245">
    <property type="term" value="P:lipid A biosynthetic process"/>
    <property type="evidence" value="ECO:0007669"/>
    <property type="project" value="UniProtKB-KW"/>
</dbReference>
<evidence type="ECO:0000256" key="5">
    <source>
        <dbReference type="ARBA" id="ARBA00022679"/>
    </source>
</evidence>
<gene>
    <name evidence="11" type="primary">lpxK_4</name>
    <name evidence="11" type="ORF">GALL_133420</name>
</gene>
<protein>
    <recommendedName>
        <fullName evidence="2">tetraacyldisaccharide 4'-kinase</fullName>
        <ecNumber evidence="2">2.7.1.130</ecNumber>
    </recommendedName>
</protein>
<keyword evidence="8" id="KW-0067">ATP-binding</keyword>
<dbReference type="InterPro" id="IPR003758">
    <property type="entry name" value="LpxK"/>
</dbReference>
<keyword evidence="10" id="KW-0472">Membrane</keyword>
<evidence type="ECO:0000256" key="2">
    <source>
        <dbReference type="ARBA" id="ARBA00012071"/>
    </source>
</evidence>
<keyword evidence="9" id="KW-0443">Lipid metabolism</keyword>
<proteinExistence type="inferred from homology"/>
<dbReference type="GO" id="GO:0005524">
    <property type="term" value="F:ATP binding"/>
    <property type="evidence" value="ECO:0007669"/>
    <property type="project" value="UniProtKB-KW"/>
</dbReference>
<evidence type="ECO:0000313" key="11">
    <source>
        <dbReference type="EMBL" id="OIR04672.1"/>
    </source>
</evidence>
<evidence type="ECO:0000256" key="1">
    <source>
        <dbReference type="ARBA" id="ARBA00004870"/>
    </source>
</evidence>